<feature type="signal peptide" evidence="2">
    <location>
        <begin position="1"/>
        <end position="21"/>
    </location>
</feature>
<reference evidence="4" key="1">
    <citation type="submission" date="2025-08" db="UniProtKB">
        <authorList>
            <consortium name="RefSeq"/>
        </authorList>
    </citation>
    <scope>IDENTIFICATION</scope>
    <source>
        <tissue evidence="4">Silk gland</tissue>
    </source>
</reference>
<dbReference type="Proteomes" id="UP000504629">
    <property type="component" value="Unplaced"/>
</dbReference>
<keyword evidence="2" id="KW-0732">Signal</keyword>
<dbReference type="InterPro" id="IPR032062">
    <property type="entry name" value="DUF4803"/>
</dbReference>
<name>A0A6J2JTX4_BOMMA</name>
<gene>
    <name evidence="4" type="primary">LOC114244957</name>
</gene>
<dbReference type="PANTHER" id="PTHR47890">
    <property type="entry name" value="LD24308P"/>
    <property type="match status" value="1"/>
</dbReference>
<dbReference type="PANTHER" id="PTHR47890:SF1">
    <property type="entry name" value="LD24308P"/>
    <property type="match status" value="1"/>
</dbReference>
<dbReference type="AlphaFoldDB" id="A0A6J2JTX4"/>
<evidence type="ECO:0000313" key="4">
    <source>
        <dbReference type="RefSeq" id="XP_028032728.1"/>
    </source>
</evidence>
<accession>A0A6J2JTX4</accession>
<organism evidence="3 4">
    <name type="scientific">Bombyx mandarina</name>
    <name type="common">Wild silk moth</name>
    <name type="synonym">Wild silkworm</name>
    <dbReference type="NCBI Taxonomy" id="7092"/>
    <lineage>
        <taxon>Eukaryota</taxon>
        <taxon>Metazoa</taxon>
        <taxon>Ecdysozoa</taxon>
        <taxon>Arthropoda</taxon>
        <taxon>Hexapoda</taxon>
        <taxon>Insecta</taxon>
        <taxon>Pterygota</taxon>
        <taxon>Neoptera</taxon>
        <taxon>Endopterygota</taxon>
        <taxon>Lepidoptera</taxon>
        <taxon>Glossata</taxon>
        <taxon>Ditrysia</taxon>
        <taxon>Bombycoidea</taxon>
        <taxon>Bombycidae</taxon>
        <taxon>Bombycinae</taxon>
        <taxon>Bombyx</taxon>
    </lineage>
</organism>
<dbReference type="RefSeq" id="XP_028032728.1">
    <property type="nucleotide sequence ID" value="XM_028176927.1"/>
</dbReference>
<sequence>MSVRFVRTILVLLAIVHNSRALVDEVVDVLKLGKEIGEEIIASWNVVGKTLNVSEGVELPLIRRRERLILAKLSHISQSIDRLELGIEKAGAVALFLAKNGGRGTRFELKLHDMTVLLNKVAAVDRQMRVYVGLQEELERSTLLGFAQSCVFYEPDALPGVLEQIHAHIVPPHKLLLGKGLLQQIVEEVQEGGTDVCTLQMSPHQLIYDIYNTIALAEIKGYAIMQFSWMLLKLYGKGNFSQEASLTRERYGQRTTQAANVVRGVLSSASRDLYRCDPIQHEEGKTYDQVTRLLQGYIENEVDMNPQGTCQENCGYYTLTQRYGCYDDQLCTQQKTCGGRIINCQYIDSDMWVCPSGDSKRRYDWVTYENGRTLGQKGECTSGGHSTKVDSWWKWNLFHCSYCFCLCEDAVDISERFFSMREALAQISKNKVVTGLRLIKHGRVFHLQVYESTLKERGLIEGGDWVPVQKFDPLDPQFKDGVDYHTLTYENRAIDLDDLDSPSGHVLTGVRFRMLGAHLHFEIRSTPFNYTTGRLSPEKSQWISNDNTEGSARPRVKLELKNPDIPTRSSVPLAVDSEHDQYVEFTNSDLEADAAQSTVPFIDVQPVLPAGVGALASGAGVLHRGARGSGGFVALRLRTYPHARHVRAEPPADLPRGPDPADGPDFEPTVN</sequence>
<dbReference type="Pfam" id="PF16061">
    <property type="entry name" value="DUF4803"/>
    <property type="match status" value="1"/>
</dbReference>
<evidence type="ECO:0000256" key="1">
    <source>
        <dbReference type="SAM" id="MobiDB-lite"/>
    </source>
</evidence>
<evidence type="ECO:0000256" key="2">
    <source>
        <dbReference type="SAM" id="SignalP"/>
    </source>
</evidence>
<dbReference type="OrthoDB" id="6366357at2759"/>
<dbReference type="GeneID" id="114244957"/>
<feature type="chain" id="PRO_5026883035" evidence="2">
    <location>
        <begin position="22"/>
        <end position="671"/>
    </location>
</feature>
<dbReference type="KEGG" id="bman:114244957"/>
<dbReference type="CTD" id="31712"/>
<protein>
    <submittedName>
        <fullName evidence="4">Uncharacterized protein LOC114244957 isoform X1</fullName>
    </submittedName>
</protein>
<feature type="region of interest" description="Disordered" evidence="1">
    <location>
        <begin position="646"/>
        <end position="671"/>
    </location>
</feature>
<evidence type="ECO:0000313" key="3">
    <source>
        <dbReference type="Proteomes" id="UP000504629"/>
    </source>
</evidence>
<keyword evidence="3" id="KW-1185">Reference proteome</keyword>
<proteinExistence type="predicted"/>